<sequence>MQENYLAKWLNGDLNEEELKEFKNSEEYPTYKRIVDATTDLKAPIFDSETSYSAVRNRLELNGSKIVKLHPFRNFLRVAAAAAVIMVGAYFYLNTLNESISTAFAENREISLPDTSTVILNADSNLSYSKRKWEKNRNVKLKGEAFFKVAKGKKFTVTTDDGNISVLGTQFNVENRHGYFEVSCFEGLVSVRFNDMVVKLEAGKSFVAINGEITEVGSPNESEPSWLKDESSFKSVPLKYVLDEFERQHDIVVTTENIDVKQLFTGSFSNSDPKLALKSISVPSQIKFKFEGDKVLFYGENTP</sequence>
<dbReference type="Pfam" id="PF16344">
    <property type="entry name" value="FecR_C"/>
    <property type="match status" value="1"/>
</dbReference>
<reference evidence="4" key="1">
    <citation type="journal article" date="2015" name="Nature">
        <title>Complex archaea that bridge the gap between prokaryotes and eukaryotes.</title>
        <authorList>
            <person name="Spang A."/>
            <person name="Saw J.H."/>
            <person name="Jorgensen S.L."/>
            <person name="Zaremba-Niedzwiedzka K."/>
            <person name="Martijn J."/>
            <person name="Lind A.E."/>
            <person name="van Eijk R."/>
            <person name="Schleper C."/>
            <person name="Guy L."/>
            <person name="Ettema T.J."/>
        </authorList>
    </citation>
    <scope>NUCLEOTIDE SEQUENCE</scope>
</reference>
<name>A0A0F9QH68_9ZZZZ</name>
<dbReference type="PANTHER" id="PTHR30273:SF2">
    <property type="entry name" value="PROTEIN FECR"/>
    <property type="match status" value="1"/>
</dbReference>
<dbReference type="PANTHER" id="PTHR30273">
    <property type="entry name" value="PERIPLASMIC SIGNAL SENSOR AND SIGMA FACTOR ACTIVATOR FECR-RELATED"/>
    <property type="match status" value="1"/>
</dbReference>
<keyword evidence="1" id="KW-0472">Membrane</keyword>
<keyword evidence="1" id="KW-1133">Transmembrane helix</keyword>
<dbReference type="Gene3D" id="2.60.120.1440">
    <property type="match status" value="1"/>
</dbReference>
<evidence type="ECO:0000313" key="4">
    <source>
        <dbReference type="EMBL" id="KKN43425.1"/>
    </source>
</evidence>
<comment type="caution">
    <text evidence="4">The sequence shown here is derived from an EMBL/GenBank/DDBJ whole genome shotgun (WGS) entry which is preliminary data.</text>
</comment>
<dbReference type="EMBL" id="LAZR01001512">
    <property type="protein sequence ID" value="KKN43425.1"/>
    <property type="molecule type" value="Genomic_DNA"/>
</dbReference>
<evidence type="ECO:0000256" key="1">
    <source>
        <dbReference type="SAM" id="Phobius"/>
    </source>
</evidence>
<dbReference type="Pfam" id="PF04773">
    <property type="entry name" value="FecR"/>
    <property type="match status" value="1"/>
</dbReference>
<dbReference type="Gene3D" id="3.55.50.30">
    <property type="match status" value="1"/>
</dbReference>
<proteinExistence type="predicted"/>
<dbReference type="InterPro" id="IPR006860">
    <property type="entry name" value="FecR"/>
</dbReference>
<keyword evidence="1" id="KW-0812">Transmembrane</keyword>
<dbReference type="AlphaFoldDB" id="A0A0F9QH68"/>
<accession>A0A0F9QH68</accession>
<dbReference type="PIRSF" id="PIRSF018266">
    <property type="entry name" value="FecR"/>
    <property type="match status" value="1"/>
</dbReference>
<dbReference type="InterPro" id="IPR012373">
    <property type="entry name" value="Ferrdict_sens_TM"/>
</dbReference>
<feature type="domain" description="FecR protein" evidence="2">
    <location>
        <begin position="99"/>
        <end position="189"/>
    </location>
</feature>
<evidence type="ECO:0000259" key="3">
    <source>
        <dbReference type="Pfam" id="PF16344"/>
    </source>
</evidence>
<gene>
    <name evidence="4" type="ORF">LCGC14_0703320</name>
</gene>
<evidence type="ECO:0000259" key="2">
    <source>
        <dbReference type="Pfam" id="PF04773"/>
    </source>
</evidence>
<feature type="transmembrane region" description="Helical" evidence="1">
    <location>
        <begin position="75"/>
        <end position="93"/>
    </location>
</feature>
<feature type="domain" description="Protein FecR C-terminal" evidence="3">
    <location>
        <begin position="232"/>
        <end position="296"/>
    </location>
</feature>
<protein>
    <submittedName>
        <fullName evidence="4">Uncharacterized protein</fullName>
    </submittedName>
</protein>
<dbReference type="GO" id="GO:0016989">
    <property type="term" value="F:sigma factor antagonist activity"/>
    <property type="evidence" value="ECO:0007669"/>
    <property type="project" value="TreeGrafter"/>
</dbReference>
<organism evidence="4">
    <name type="scientific">marine sediment metagenome</name>
    <dbReference type="NCBI Taxonomy" id="412755"/>
    <lineage>
        <taxon>unclassified sequences</taxon>
        <taxon>metagenomes</taxon>
        <taxon>ecological metagenomes</taxon>
    </lineage>
</organism>
<dbReference type="InterPro" id="IPR032508">
    <property type="entry name" value="FecR_C"/>
</dbReference>